<evidence type="ECO:0000259" key="8">
    <source>
        <dbReference type="Pfam" id="PF02687"/>
    </source>
</evidence>
<gene>
    <name evidence="9" type="ORF">MNBD_PLANCTO02-2288</name>
</gene>
<dbReference type="InterPro" id="IPR050250">
    <property type="entry name" value="Macrolide_Exporter_MacB"/>
</dbReference>
<accession>A0A3B1E307</accession>
<evidence type="ECO:0000256" key="4">
    <source>
        <dbReference type="ARBA" id="ARBA00022989"/>
    </source>
</evidence>
<evidence type="ECO:0000256" key="6">
    <source>
        <dbReference type="ARBA" id="ARBA00038076"/>
    </source>
</evidence>
<dbReference type="PANTHER" id="PTHR30572:SF4">
    <property type="entry name" value="ABC TRANSPORTER PERMEASE YTRF"/>
    <property type="match status" value="1"/>
</dbReference>
<evidence type="ECO:0000256" key="5">
    <source>
        <dbReference type="ARBA" id="ARBA00023136"/>
    </source>
</evidence>
<dbReference type="AlphaFoldDB" id="A0A3B1E307"/>
<keyword evidence="5 7" id="KW-0472">Membrane</keyword>
<protein>
    <recommendedName>
        <fullName evidence="8">ABC3 transporter permease C-terminal domain-containing protein</fullName>
    </recommendedName>
</protein>
<feature type="transmembrane region" description="Helical" evidence="7">
    <location>
        <begin position="375"/>
        <end position="397"/>
    </location>
</feature>
<evidence type="ECO:0000256" key="2">
    <source>
        <dbReference type="ARBA" id="ARBA00022475"/>
    </source>
</evidence>
<feature type="domain" description="ABC3 transporter permease C-terminal" evidence="8">
    <location>
        <begin position="336"/>
        <end position="450"/>
    </location>
</feature>
<evidence type="ECO:0000256" key="3">
    <source>
        <dbReference type="ARBA" id="ARBA00022692"/>
    </source>
</evidence>
<comment type="subcellular location">
    <subcellularLocation>
        <location evidence="1">Cell membrane</location>
        <topology evidence="1">Multi-pass membrane protein</topology>
    </subcellularLocation>
</comment>
<dbReference type="PANTHER" id="PTHR30572">
    <property type="entry name" value="MEMBRANE COMPONENT OF TRANSPORTER-RELATED"/>
    <property type="match status" value="1"/>
</dbReference>
<dbReference type="GO" id="GO:0022857">
    <property type="term" value="F:transmembrane transporter activity"/>
    <property type="evidence" value="ECO:0007669"/>
    <property type="project" value="TreeGrafter"/>
</dbReference>
<name>A0A3B1E307_9ZZZZ</name>
<dbReference type="Pfam" id="PF02687">
    <property type="entry name" value="FtsX"/>
    <property type="match status" value="1"/>
</dbReference>
<keyword evidence="2" id="KW-1003">Cell membrane</keyword>
<keyword evidence="4 7" id="KW-1133">Transmembrane helix</keyword>
<dbReference type="InterPro" id="IPR003838">
    <property type="entry name" value="ABC3_permease_C"/>
</dbReference>
<evidence type="ECO:0000256" key="1">
    <source>
        <dbReference type="ARBA" id="ARBA00004651"/>
    </source>
</evidence>
<keyword evidence="3 7" id="KW-0812">Transmembrane</keyword>
<organism evidence="9">
    <name type="scientific">hydrothermal vent metagenome</name>
    <dbReference type="NCBI Taxonomy" id="652676"/>
    <lineage>
        <taxon>unclassified sequences</taxon>
        <taxon>metagenomes</taxon>
        <taxon>ecological metagenomes</taxon>
    </lineage>
</organism>
<dbReference type="GO" id="GO:0005886">
    <property type="term" value="C:plasma membrane"/>
    <property type="evidence" value="ECO:0007669"/>
    <property type="project" value="UniProtKB-SubCell"/>
</dbReference>
<evidence type="ECO:0000256" key="7">
    <source>
        <dbReference type="SAM" id="Phobius"/>
    </source>
</evidence>
<sequence>MSILYLIFQEIWHRKLNFVLLFLSVVVTVGSLSGALTLLQAERFFLQAENARFELEESRLQKKKALIPLEEAKVAKAGKEHNDAIRKITKGLGFNIFILPQGQDINELYTEGTLSKTMVEENVTKLANTDIITINHLLPIIIKKIKWKDHNQTIFVVGTRGEIPLKQRASKKPLQAQIPKGEMMIGSLVASKQKLKVGDKVTLKKKSFVIVKINPERGNKEDSTVYIHLAEAQEIFGMQNLIHAIQALECNCATVDRIGEIRKDLEARLPGTQVIENTSTALARAEAREATKKAAQVSLKRARQSVEKNKKTFLEFEQSIKKTKKSVNQFQKYSSVLVIFILASTLVFIGFFTWNNAEQRADEIGILRAIGIRSTQIMILFLGKAILFGFLGAIAGYNIGYAIAIVFNPLPKESPSLFSWQTLLIALVAAPLLSMLGSWLPAFLASQQDPAVVLQDA</sequence>
<evidence type="ECO:0000313" key="9">
    <source>
        <dbReference type="EMBL" id="VAX39885.1"/>
    </source>
</evidence>
<feature type="transmembrane region" description="Helical" evidence="7">
    <location>
        <begin position="417"/>
        <end position="440"/>
    </location>
</feature>
<feature type="transmembrane region" description="Helical" evidence="7">
    <location>
        <begin position="333"/>
        <end position="354"/>
    </location>
</feature>
<comment type="similarity">
    <text evidence="6">Belongs to the ABC-4 integral membrane protein family.</text>
</comment>
<reference evidence="9" key="1">
    <citation type="submission" date="2018-06" db="EMBL/GenBank/DDBJ databases">
        <authorList>
            <person name="Zhirakovskaya E."/>
        </authorList>
    </citation>
    <scope>NUCLEOTIDE SEQUENCE</scope>
</reference>
<dbReference type="EMBL" id="UOGL01000380">
    <property type="protein sequence ID" value="VAX39885.1"/>
    <property type="molecule type" value="Genomic_DNA"/>
</dbReference>
<proteinExistence type="inferred from homology"/>